<dbReference type="Proteomes" id="UP000272400">
    <property type="component" value="Unassembled WGS sequence"/>
</dbReference>
<organism evidence="1 2">
    <name type="scientific">Actinocorallia herbida</name>
    <dbReference type="NCBI Taxonomy" id="58109"/>
    <lineage>
        <taxon>Bacteria</taxon>
        <taxon>Bacillati</taxon>
        <taxon>Actinomycetota</taxon>
        <taxon>Actinomycetes</taxon>
        <taxon>Streptosporangiales</taxon>
        <taxon>Thermomonosporaceae</taxon>
        <taxon>Actinocorallia</taxon>
    </lineage>
</organism>
<dbReference type="AlphaFoldDB" id="A0A3N1CRE6"/>
<comment type="caution">
    <text evidence="1">The sequence shown here is derived from an EMBL/GenBank/DDBJ whole genome shotgun (WGS) entry which is preliminary data.</text>
</comment>
<evidence type="ECO:0000313" key="2">
    <source>
        <dbReference type="Proteomes" id="UP000272400"/>
    </source>
</evidence>
<evidence type="ECO:0000313" key="1">
    <source>
        <dbReference type="EMBL" id="ROO83775.1"/>
    </source>
</evidence>
<gene>
    <name evidence="1" type="ORF">EDD29_1284</name>
</gene>
<reference evidence="1 2" key="1">
    <citation type="submission" date="2018-11" db="EMBL/GenBank/DDBJ databases">
        <title>Sequencing the genomes of 1000 actinobacteria strains.</title>
        <authorList>
            <person name="Klenk H.-P."/>
        </authorList>
    </citation>
    <scope>NUCLEOTIDE SEQUENCE [LARGE SCALE GENOMIC DNA]</scope>
    <source>
        <strain evidence="1 2">DSM 44254</strain>
    </source>
</reference>
<proteinExistence type="predicted"/>
<keyword evidence="2" id="KW-1185">Reference proteome</keyword>
<sequence length="32" mass="3307">MNTHLLPGCGQCDCSDEAQSVGVTLLSVTLVD</sequence>
<accession>A0A3N1CRE6</accession>
<dbReference type="EMBL" id="RJKE01000001">
    <property type="protein sequence ID" value="ROO83775.1"/>
    <property type="molecule type" value="Genomic_DNA"/>
</dbReference>
<protein>
    <submittedName>
        <fullName evidence="1">Uncharacterized protein</fullName>
    </submittedName>
</protein>
<name>A0A3N1CRE6_9ACTN</name>